<evidence type="ECO:0000256" key="5">
    <source>
        <dbReference type="HAMAP-Rule" id="MF_00948"/>
    </source>
</evidence>
<dbReference type="InterPro" id="IPR008991">
    <property type="entry name" value="Translation_prot_SH3-like_sf"/>
</dbReference>
<dbReference type="InterPro" id="IPR014722">
    <property type="entry name" value="Rib_uL2_dom2"/>
</dbReference>
<feature type="domain" description="KOW" evidence="9">
    <location>
        <begin position="119"/>
        <end position="146"/>
    </location>
</feature>
<dbReference type="FunFam" id="2.30.30.30:FF:000002">
    <property type="entry name" value="Transcription termination/antitermination factor NusG"/>
    <property type="match status" value="1"/>
</dbReference>
<organism evidence="10">
    <name type="scientific">candidate division WOR-3 bacterium</name>
    <dbReference type="NCBI Taxonomy" id="2052148"/>
    <lineage>
        <taxon>Bacteria</taxon>
        <taxon>Bacteria division WOR-3</taxon>
    </lineage>
</organism>
<dbReference type="PANTHER" id="PTHR30265:SF4">
    <property type="entry name" value="KOW MOTIF FAMILY PROTEIN, EXPRESSED"/>
    <property type="match status" value="1"/>
</dbReference>
<dbReference type="InterPro" id="IPR043425">
    <property type="entry name" value="NusG-like"/>
</dbReference>
<dbReference type="HAMAP" id="MF_00948">
    <property type="entry name" value="NusG"/>
    <property type="match status" value="1"/>
</dbReference>
<dbReference type="SUPFAM" id="SSF50104">
    <property type="entry name" value="Translation proteins SH3-like domain"/>
    <property type="match status" value="1"/>
</dbReference>
<evidence type="ECO:0000259" key="9">
    <source>
        <dbReference type="SMART" id="SM00739"/>
    </source>
</evidence>
<evidence type="ECO:0000256" key="3">
    <source>
        <dbReference type="ARBA" id="ARBA00023015"/>
    </source>
</evidence>
<accession>A0A7C4U7R5</accession>
<evidence type="ECO:0000256" key="1">
    <source>
        <dbReference type="ARBA" id="ARBA00022472"/>
    </source>
</evidence>
<dbReference type="GO" id="GO:0031564">
    <property type="term" value="P:transcription antitermination"/>
    <property type="evidence" value="ECO:0007669"/>
    <property type="project" value="UniProtKB-UniRule"/>
</dbReference>
<comment type="function">
    <text evidence="5 7">Participates in transcription elongation, termination and antitermination.</text>
</comment>
<proteinExistence type="inferred from homology"/>
<dbReference type="InterPro" id="IPR047050">
    <property type="entry name" value="NGN"/>
</dbReference>
<dbReference type="NCBIfam" id="TIGR00922">
    <property type="entry name" value="nusG"/>
    <property type="match status" value="1"/>
</dbReference>
<evidence type="ECO:0000256" key="4">
    <source>
        <dbReference type="ARBA" id="ARBA00023163"/>
    </source>
</evidence>
<dbReference type="InterPro" id="IPR005824">
    <property type="entry name" value="KOW"/>
</dbReference>
<dbReference type="CDD" id="cd06091">
    <property type="entry name" value="KOW_NusG"/>
    <property type="match status" value="1"/>
</dbReference>
<dbReference type="EMBL" id="DTHG01000041">
    <property type="protein sequence ID" value="HGW91579.1"/>
    <property type="molecule type" value="Genomic_DNA"/>
</dbReference>
<dbReference type="GO" id="GO:0032784">
    <property type="term" value="P:regulation of DNA-templated transcription elongation"/>
    <property type="evidence" value="ECO:0007669"/>
    <property type="project" value="InterPro"/>
</dbReference>
<dbReference type="InterPro" id="IPR001062">
    <property type="entry name" value="Transcrpt_antiterm_NusG"/>
</dbReference>
<comment type="caution">
    <text evidence="10">The sequence shown here is derived from an EMBL/GenBank/DDBJ whole genome shotgun (WGS) entry which is preliminary data.</text>
</comment>
<dbReference type="Pfam" id="PF00467">
    <property type="entry name" value="KOW"/>
    <property type="match status" value="1"/>
</dbReference>
<keyword evidence="2 5" id="KW-0889">Transcription antitermination</keyword>
<gene>
    <name evidence="5 10" type="primary">nusG</name>
    <name evidence="10" type="ORF">ENV67_03450</name>
</gene>
<dbReference type="InterPro" id="IPR006645">
    <property type="entry name" value="NGN-like_dom"/>
</dbReference>
<dbReference type="GO" id="GO:0006353">
    <property type="term" value="P:DNA-templated transcription termination"/>
    <property type="evidence" value="ECO:0007669"/>
    <property type="project" value="UniProtKB-UniRule"/>
</dbReference>
<dbReference type="PRINTS" id="PR00338">
    <property type="entry name" value="NUSGTNSCPFCT"/>
</dbReference>
<name>A0A7C4U7R5_UNCW3</name>
<dbReference type="AlphaFoldDB" id="A0A7C4U7R5"/>
<dbReference type="CDD" id="cd09891">
    <property type="entry name" value="NGN_Bact_1"/>
    <property type="match status" value="1"/>
</dbReference>
<keyword evidence="4 5" id="KW-0804">Transcription</keyword>
<dbReference type="PANTHER" id="PTHR30265">
    <property type="entry name" value="RHO-INTERACTING TRANSCRIPTION TERMINATION FACTOR NUSG"/>
    <property type="match status" value="1"/>
</dbReference>
<dbReference type="SMART" id="SM00738">
    <property type="entry name" value="NGN"/>
    <property type="match status" value="1"/>
</dbReference>
<dbReference type="Gene3D" id="3.30.70.940">
    <property type="entry name" value="NusG, N-terminal domain"/>
    <property type="match status" value="1"/>
</dbReference>
<keyword evidence="1 5" id="KW-0806">Transcription termination</keyword>
<dbReference type="InterPro" id="IPR015869">
    <property type="entry name" value="Transcrpt_antiterm_NusG_bac_CS"/>
</dbReference>
<dbReference type="Gene3D" id="2.30.30.30">
    <property type="match status" value="1"/>
</dbReference>
<evidence type="ECO:0000256" key="7">
    <source>
        <dbReference type="RuleBase" id="RU000538"/>
    </source>
</evidence>
<dbReference type="GO" id="GO:0006354">
    <property type="term" value="P:DNA-templated transcription elongation"/>
    <property type="evidence" value="ECO:0007669"/>
    <property type="project" value="UniProtKB-UniRule"/>
</dbReference>
<evidence type="ECO:0000256" key="6">
    <source>
        <dbReference type="NCBIfam" id="TIGR00922"/>
    </source>
</evidence>
<keyword evidence="3 5" id="KW-0805">Transcription regulation</keyword>
<evidence type="ECO:0000313" key="10">
    <source>
        <dbReference type="EMBL" id="HGW91579.1"/>
    </source>
</evidence>
<dbReference type="SUPFAM" id="SSF82679">
    <property type="entry name" value="N-utilization substance G protein NusG, N-terminal domain"/>
    <property type="match status" value="1"/>
</dbReference>
<evidence type="ECO:0000259" key="8">
    <source>
        <dbReference type="SMART" id="SM00738"/>
    </source>
</evidence>
<sequence length="173" mass="19912">MNWYILHVLTGSENKVKKMIEEKLIRNPQFKDMVSDIVIPERKIETKKTEDESKTKKKKLVPGYLLIRMEDNKELFDLISSVPGVMGFFGSRSPRKIPDQEAEELIKLTQTVEIETGVPFVKGQKVRIIDGPFTDFSGVVERIEKEKERLVVMVTIFGRATPVELGFYQVQPL</sequence>
<dbReference type="SMART" id="SM00739">
    <property type="entry name" value="KOW"/>
    <property type="match status" value="1"/>
</dbReference>
<protein>
    <recommendedName>
        <fullName evidence="5 6">Transcription termination/antitermination protein NusG</fullName>
    </recommendedName>
</protein>
<reference evidence="10" key="1">
    <citation type="journal article" date="2020" name="mSystems">
        <title>Genome- and Community-Level Interaction Insights into Carbon Utilization and Element Cycling Functions of Hydrothermarchaeota in Hydrothermal Sediment.</title>
        <authorList>
            <person name="Zhou Z."/>
            <person name="Liu Y."/>
            <person name="Xu W."/>
            <person name="Pan J."/>
            <person name="Luo Z.H."/>
            <person name="Li M."/>
        </authorList>
    </citation>
    <scope>NUCLEOTIDE SEQUENCE [LARGE SCALE GENOMIC DNA]</scope>
    <source>
        <strain evidence="10">SpSt-780</strain>
    </source>
</reference>
<feature type="domain" description="NusG-like N-terminal" evidence="8">
    <location>
        <begin position="1"/>
        <end position="109"/>
    </location>
</feature>
<comment type="similarity">
    <text evidence="5 7">Belongs to the NusG family.</text>
</comment>
<dbReference type="Pfam" id="PF02357">
    <property type="entry name" value="NusG"/>
    <property type="match status" value="1"/>
</dbReference>
<dbReference type="GO" id="GO:0005829">
    <property type="term" value="C:cytosol"/>
    <property type="evidence" value="ECO:0007669"/>
    <property type="project" value="UniProtKB-ARBA"/>
</dbReference>
<dbReference type="InterPro" id="IPR036735">
    <property type="entry name" value="NGN_dom_sf"/>
</dbReference>
<evidence type="ECO:0000256" key="2">
    <source>
        <dbReference type="ARBA" id="ARBA00022814"/>
    </source>
</evidence>
<dbReference type="PROSITE" id="PS01014">
    <property type="entry name" value="NUSG"/>
    <property type="match status" value="1"/>
</dbReference>